<dbReference type="InterPro" id="IPR000889">
    <property type="entry name" value="Glutathione_peroxidase"/>
</dbReference>
<evidence type="ECO:0000313" key="6">
    <source>
        <dbReference type="Proteomes" id="UP001501337"/>
    </source>
</evidence>
<evidence type="ECO:0000256" key="3">
    <source>
        <dbReference type="ARBA" id="ARBA00023002"/>
    </source>
</evidence>
<dbReference type="Pfam" id="PF00255">
    <property type="entry name" value="GSHPx"/>
    <property type="match status" value="1"/>
</dbReference>
<reference evidence="6" key="1">
    <citation type="journal article" date="2019" name="Int. J. Syst. Evol. Microbiol.">
        <title>The Global Catalogue of Microorganisms (GCM) 10K type strain sequencing project: providing services to taxonomists for standard genome sequencing and annotation.</title>
        <authorList>
            <consortium name="The Broad Institute Genomics Platform"/>
            <consortium name="The Broad Institute Genome Sequencing Center for Infectious Disease"/>
            <person name="Wu L."/>
            <person name="Ma J."/>
        </authorList>
    </citation>
    <scope>NUCLEOTIDE SEQUENCE [LARGE SCALE GENOMIC DNA]</scope>
    <source>
        <strain evidence="6">JCM 17555</strain>
    </source>
</reference>
<proteinExistence type="inferred from homology"/>
<dbReference type="RefSeq" id="WP_344806203.1">
    <property type="nucleotide sequence ID" value="NZ_BAABBO010000009.1"/>
</dbReference>
<dbReference type="CDD" id="cd00340">
    <property type="entry name" value="GSH_Peroxidase"/>
    <property type="match status" value="1"/>
</dbReference>
<name>A0ABP7PD10_9GAMM</name>
<evidence type="ECO:0000256" key="1">
    <source>
        <dbReference type="ARBA" id="ARBA00006926"/>
    </source>
</evidence>
<evidence type="ECO:0000256" key="2">
    <source>
        <dbReference type="ARBA" id="ARBA00022559"/>
    </source>
</evidence>
<evidence type="ECO:0000313" key="5">
    <source>
        <dbReference type="EMBL" id="GAA3963666.1"/>
    </source>
</evidence>
<dbReference type="PANTHER" id="PTHR11592">
    <property type="entry name" value="GLUTATHIONE PEROXIDASE"/>
    <property type="match status" value="1"/>
</dbReference>
<sequence length="215" mass="23740">MSDEAELYYSAAMMASFWEYTMRAITMLSALSTGFLLFQSLVHAQTDLDSPPVVECKPHLQQTFQQLHSDQIIDLCERAAGKALVVVNTASFCGFTPQFKALEALYEARKGEGLEIIGIPSDDFNQESADQAETATICFKNYGVSFMMTEPAHVTGPKANPLHRWLIETTGEAPRWNFHKYVIARDGRVVATFPSKTSPDAASFTSAVDQALSDL</sequence>
<dbReference type="PRINTS" id="PR01011">
    <property type="entry name" value="GLUTPROXDASE"/>
</dbReference>
<dbReference type="Proteomes" id="UP001501337">
    <property type="component" value="Unassembled WGS sequence"/>
</dbReference>
<keyword evidence="3 4" id="KW-0560">Oxidoreductase</keyword>
<evidence type="ECO:0000256" key="4">
    <source>
        <dbReference type="RuleBase" id="RU000499"/>
    </source>
</evidence>
<dbReference type="PANTHER" id="PTHR11592:SF44">
    <property type="entry name" value="GLUTATHIONE PEROXIDASE"/>
    <property type="match status" value="1"/>
</dbReference>
<dbReference type="Gene3D" id="3.40.30.10">
    <property type="entry name" value="Glutaredoxin"/>
    <property type="match status" value="1"/>
</dbReference>
<dbReference type="InterPro" id="IPR036249">
    <property type="entry name" value="Thioredoxin-like_sf"/>
</dbReference>
<comment type="similarity">
    <text evidence="1 4">Belongs to the glutathione peroxidase family.</text>
</comment>
<comment type="caution">
    <text evidence="5">The sequence shown here is derived from an EMBL/GenBank/DDBJ whole genome shotgun (WGS) entry which is preliminary data.</text>
</comment>
<protein>
    <recommendedName>
        <fullName evidence="4">Glutathione peroxidase</fullName>
    </recommendedName>
</protein>
<organism evidence="5 6">
    <name type="scientific">Allohahella marinimesophila</name>
    <dbReference type="NCBI Taxonomy" id="1054972"/>
    <lineage>
        <taxon>Bacteria</taxon>
        <taxon>Pseudomonadati</taxon>
        <taxon>Pseudomonadota</taxon>
        <taxon>Gammaproteobacteria</taxon>
        <taxon>Oceanospirillales</taxon>
        <taxon>Hahellaceae</taxon>
        <taxon>Allohahella</taxon>
    </lineage>
</organism>
<accession>A0ABP7PD10</accession>
<dbReference type="PROSITE" id="PS51355">
    <property type="entry name" value="GLUTATHIONE_PEROXID_3"/>
    <property type="match status" value="1"/>
</dbReference>
<dbReference type="SUPFAM" id="SSF52833">
    <property type="entry name" value="Thioredoxin-like"/>
    <property type="match status" value="1"/>
</dbReference>
<dbReference type="InterPro" id="IPR029759">
    <property type="entry name" value="GPX_AS"/>
</dbReference>
<dbReference type="PROSITE" id="PS00460">
    <property type="entry name" value="GLUTATHIONE_PEROXID_1"/>
    <property type="match status" value="1"/>
</dbReference>
<gene>
    <name evidence="5" type="ORF">GCM10022278_21840</name>
</gene>
<dbReference type="EMBL" id="BAABBO010000009">
    <property type="protein sequence ID" value="GAA3963666.1"/>
    <property type="molecule type" value="Genomic_DNA"/>
</dbReference>
<keyword evidence="2 4" id="KW-0575">Peroxidase</keyword>
<keyword evidence="6" id="KW-1185">Reference proteome</keyword>